<keyword evidence="2" id="KW-0472">Membrane</keyword>
<protein>
    <submittedName>
        <fullName evidence="3">Uncharacterized protein</fullName>
    </submittedName>
</protein>
<dbReference type="OrthoDB" id="1886721at2759"/>
<dbReference type="PANTHER" id="PTHR34379:SF6">
    <property type="entry name" value="PROTEIN 3F"/>
    <property type="match status" value="1"/>
</dbReference>
<dbReference type="EMBL" id="KI632305">
    <property type="protein sequence ID" value="EYU19173.1"/>
    <property type="molecule type" value="Genomic_DNA"/>
</dbReference>
<gene>
    <name evidence="3" type="ORF">MIMGU_mgv1a013008mg</name>
</gene>
<dbReference type="PANTHER" id="PTHR34379">
    <property type="entry name" value="OS07G0553800 PROTEIN"/>
    <property type="match status" value="1"/>
</dbReference>
<sequence length="233" mass="25668">MAPSMESLNNRWRRKVFACFTSPADEDAPPASPPPSSDDECGRRRKTSRQIFSGSLKAAFCKSPLVKKFRTRKSKHPYKDQLSKHPYNDQLSAPEEIFQDNSDRSSLFSSSSVSCASSISSNSRSGSRRINESASLDLNQTSENLKIACSSKCSYSFATGMYVLLVCLVALVLGGKAFAIVTCTSMWLFFAPCGGDDGGRSVNSGGNVVESTEEYKKRVIMEGLLWRNRTRLI</sequence>
<dbReference type="KEGG" id="egt:105948764"/>
<feature type="transmembrane region" description="Helical" evidence="2">
    <location>
        <begin position="162"/>
        <end position="190"/>
    </location>
</feature>
<keyword evidence="4" id="KW-1185">Reference proteome</keyword>
<dbReference type="AlphaFoldDB" id="A0A022PWH8"/>
<evidence type="ECO:0000313" key="4">
    <source>
        <dbReference type="Proteomes" id="UP000030748"/>
    </source>
</evidence>
<evidence type="ECO:0000313" key="3">
    <source>
        <dbReference type="EMBL" id="EYU19173.1"/>
    </source>
</evidence>
<keyword evidence="2" id="KW-0812">Transmembrane</keyword>
<proteinExistence type="predicted"/>
<dbReference type="Proteomes" id="UP000030748">
    <property type="component" value="Unassembled WGS sequence"/>
</dbReference>
<evidence type="ECO:0000256" key="1">
    <source>
        <dbReference type="SAM" id="MobiDB-lite"/>
    </source>
</evidence>
<feature type="region of interest" description="Disordered" evidence="1">
    <location>
        <begin position="22"/>
        <end position="48"/>
    </location>
</feature>
<evidence type="ECO:0000256" key="2">
    <source>
        <dbReference type="SAM" id="Phobius"/>
    </source>
</evidence>
<organism evidence="3 4">
    <name type="scientific">Erythranthe guttata</name>
    <name type="common">Yellow monkey flower</name>
    <name type="synonym">Mimulus guttatus</name>
    <dbReference type="NCBI Taxonomy" id="4155"/>
    <lineage>
        <taxon>Eukaryota</taxon>
        <taxon>Viridiplantae</taxon>
        <taxon>Streptophyta</taxon>
        <taxon>Embryophyta</taxon>
        <taxon>Tracheophyta</taxon>
        <taxon>Spermatophyta</taxon>
        <taxon>Magnoliopsida</taxon>
        <taxon>eudicotyledons</taxon>
        <taxon>Gunneridae</taxon>
        <taxon>Pentapetalae</taxon>
        <taxon>asterids</taxon>
        <taxon>lamiids</taxon>
        <taxon>Lamiales</taxon>
        <taxon>Phrymaceae</taxon>
        <taxon>Erythranthe</taxon>
    </lineage>
</organism>
<name>A0A022PWH8_ERYGU</name>
<keyword evidence="2" id="KW-1133">Transmembrane helix</keyword>
<reference evidence="3 4" key="1">
    <citation type="journal article" date="2013" name="Proc. Natl. Acad. Sci. U.S.A.">
        <title>Fine-scale variation in meiotic recombination in Mimulus inferred from population shotgun sequencing.</title>
        <authorList>
            <person name="Hellsten U."/>
            <person name="Wright K.M."/>
            <person name="Jenkins J."/>
            <person name="Shu S."/>
            <person name="Yuan Y."/>
            <person name="Wessler S.R."/>
            <person name="Schmutz J."/>
            <person name="Willis J.H."/>
            <person name="Rokhsar D.S."/>
        </authorList>
    </citation>
    <scope>NUCLEOTIDE SEQUENCE [LARGE SCALE GENOMIC DNA]</scope>
    <source>
        <strain evidence="4">cv. DUN x IM62</strain>
    </source>
</reference>
<dbReference type="eggNOG" id="ENOG502S8V3">
    <property type="taxonomic scope" value="Eukaryota"/>
</dbReference>
<accession>A0A022PWH8</accession>
<dbReference type="InterPro" id="IPR040411">
    <property type="entry name" value="At5g23160-like"/>
</dbReference>
<dbReference type="PhylomeDB" id="A0A022PWH8"/>